<dbReference type="Proteomes" id="UP000019423">
    <property type="component" value="Chromosome"/>
</dbReference>
<dbReference type="Pfam" id="PF05523">
    <property type="entry name" value="FdtA"/>
    <property type="match status" value="1"/>
</dbReference>
<accession>W8F3P5</accession>
<gene>
    <name evidence="2" type="ORF">Hsw_0810</name>
</gene>
<name>W8F3P5_9BACT</name>
<dbReference type="AlphaFoldDB" id="W8F3P5"/>
<dbReference type="STRING" id="1227739.Hsw_0810"/>
<dbReference type="HOGENOM" id="CLU_3344553_0_0_10"/>
<evidence type="ECO:0000313" key="2">
    <source>
        <dbReference type="EMBL" id="AHJ96405.1"/>
    </source>
</evidence>
<reference evidence="2 3" key="1">
    <citation type="submission" date="2014-01" db="EMBL/GenBank/DDBJ databases">
        <title>Complete genome sequence of ionizing-radiation resistance bacterium Hymenobacter swuensis DY53.</title>
        <authorList>
            <person name="Jung J.-H."/>
            <person name="Jeong S.-W."/>
            <person name="Joe M.-H."/>
            <person name="Cho y.-j."/>
            <person name="Kim M.-K."/>
            <person name="Lim S.-Y."/>
        </authorList>
    </citation>
    <scope>NUCLEOTIDE SEQUENCE [LARGE SCALE GENOMIC DNA]</scope>
    <source>
        <strain evidence="2 3">DY53</strain>
    </source>
</reference>
<organism evidence="2 3">
    <name type="scientific">Hymenobacter swuensis DY53</name>
    <dbReference type="NCBI Taxonomy" id="1227739"/>
    <lineage>
        <taxon>Bacteria</taxon>
        <taxon>Pseudomonadati</taxon>
        <taxon>Bacteroidota</taxon>
        <taxon>Cytophagia</taxon>
        <taxon>Cytophagales</taxon>
        <taxon>Hymenobacteraceae</taxon>
        <taxon>Hymenobacter</taxon>
    </lineage>
</organism>
<feature type="domain" description="Sugar 3,4-ketoisomerase QdtA cupin" evidence="1">
    <location>
        <begin position="2"/>
        <end position="31"/>
    </location>
</feature>
<dbReference type="EMBL" id="CP007145">
    <property type="protein sequence ID" value="AHJ96405.1"/>
    <property type="molecule type" value="Genomic_DNA"/>
</dbReference>
<evidence type="ECO:0000259" key="1">
    <source>
        <dbReference type="Pfam" id="PF05523"/>
    </source>
</evidence>
<proteinExistence type="predicted"/>
<dbReference type="InterPro" id="IPR014710">
    <property type="entry name" value="RmlC-like_jellyroll"/>
</dbReference>
<dbReference type="Gene3D" id="2.60.120.10">
    <property type="entry name" value="Jelly Rolls"/>
    <property type="match status" value="1"/>
</dbReference>
<dbReference type="PATRIC" id="fig|1227739.3.peg.1061"/>
<dbReference type="KEGG" id="hsw:Hsw_0810"/>
<keyword evidence="3" id="KW-1185">Reference proteome</keyword>
<evidence type="ECO:0000313" key="3">
    <source>
        <dbReference type="Proteomes" id="UP000019423"/>
    </source>
</evidence>
<sequence length="37" mass="4268">MTFTEGAVLLSLASEEYQEADYIRDYEVFRALPPITQ</sequence>
<dbReference type="InterPro" id="IPR008894">
    <property type="entry name" value="QdtA_cupin_dom"/>
</dbReference>
<protein>
    <recommendedName>
        <fullName evidence="1">Sugar 3,4-ketoisomerase QdtA cupin domain-containing protein</fullName>
    </recommendedName>
</protein>